<feature type="compositionally biased region" description="Polar residues" evidence="1">
    <location>
        <begin position="355"/>
        <end position="366"/>
    </location>
</feature>
<name>A0ABR4N6D0_9FUNG</name>
<feature type="transmembrane region" description="Helical" evidence="2">
    <location>
        <begin position="160"/>
        <end position="182"/>
    </location>
</feature>
<comment type="caution">
    <text evidence="3">The sequence shown here is derived from an EMBL/GenBank/DDBJ whole genome shotgun (WGS) entry which is preliminary data.</text>
</comment>
<organism evidence="3 4">
    <name type="scientific">Polyrhizophydium stewartii</name>
    <dbReference type="NCBI Taxonomy" id="2732419"/>
    <lineage>
        <taxon>Eukaryota</taxon>
        <taxon>Fungi</taxon>
        <taxon>Fungi incertae sedis</taxon>
        <taxon>Chytridiomycota</taxon>
        <taxon>Chytridiomycota incertae sedis</taxon>
        <taxon>Chytridiomycetes</taxon>
        <taxon>Rhizophydiales</taxon>
        <taxon>Rhizophydiales incertae sedis</taxon>
        <taxon>Polyrhizophydium</taxon>
    </lineage>
</organism>
<sequence>MSSESGQADALQCLLGLVSIVVVLPSFLFGAANMAPRPRSERTFRPRTLLMLLNGCFILLMATLCAVSLLHWAVAINANFKVEFVAKDFNNSTLAFVFHNLQYAIQALYFFVSVWMKHSLVTSLPGVMPHFTIWVVSIFLCLLAAGPVAVYSSFSVASRWSLLATIIVCGCMSSLTWVYIFLAIRNVKEENATIAAALRIVTRKSKLSWWLIYRPILMLLISAGYLAFFILLPQSLDMTAGVAVIVLWDFLFEYKQIQRGLFAKLVREISLPEDARRKLSQARERENAMRKIGDDSNESELYYDDNPADFEFPLDQIAAIRRGRNHDSMKSKISASTSGGLGSAVGPIKTKRESAYTSVGASSSNRADAGPSARRRSEPDVPSTPTSTSRSSRAPSSVVASSSLAASSKAPASAVQTPAASQAQATTLPADVHTPAAQGAQRSAALRQKTLSMPASMTIDLTDISSDAALLPPAASRTADQTAKRTSAFL</sequence>
<dbReference type="Proteomes" id="UP001527925">
    <property type="component" value="Unassembled WGS sequence"/>
</dbReference>
<feature type="compositionally biased region" description="Low complexity" evidence="1">
    <location>
        <begin position="381"/>
        <end position="402"/>
    </location>
</feature>
<feature type="transmembrane region" description="Helical" evidence="2">
    <location>
        <begin position="211"/>
        <end position="232"/>
    </location>
</feature>
<evidence type="ECO:0000313" key="4">
    <source>
        <dbReference type="Proteomes" id="UP001527925"/>
    </source>
</evidence>
<keyword evidence="4" id="KW-1185">Reference proteome</keyword>
<feature type="transmembrane region" description="Helical" evidence="2">
    <location>
        <begin position="14"/>
        <end position="36"/>
    </location>
</feature>
<keyword evidence="2" id="KW-1133">Transmembrane helix</keyword>
<feature type="transmembrane region" description="Helical" evidence="2">
    <location>
        <begin position="48"/>
        <end position="74"/>
    </location>
</feature>
<reference evidence="3 4" key="1">
    <citation type="submission" date="2023-09" db="EMBL/GenBank/DDBJ databases">
        <title>Pangenome analysis of Batrachochytrium dendrobatidis and related Chytrids.</title>
        <authorList>
            <person name="Yacoub M.N."/>
            <person name="Stajich J.E."/>
            <person name="James T.Y."/>
        </authorList>
    </citation>
    <scope>NUCLEOTIDE SEQUENCE [LARGE SCALE GENOMIC DNA]</scope>
    <source>
        <strain evidence="3 4">JEL0888</strain>
    </source>
</reference>
<keyword evidence="2" id="KW-0812">Transmembrane</keyword>
<gene>
    <name evidence="3" type="ORF">HK105_205350</name>
</gene>
<dbReference type="EMBL" id="JADGIZ020000027">
    <property type="protein sequence ID" value="KAL2915028.1"/>
    <property type="molecule type" value="Genomic_DNA"/>
</dbReference>
<protein>
    <submittedName>
        <fullName evidence="3">Uncharacterized protein</fullName>
    </submittedName>
</protein>
<feature type="transmembrane region" description="Helical" evidence="2">
    <location>
        <begin position="94"/>
        <end position="112"/>
    </location>
</feature>
<evidence type="ECO:0000256" key="1">
    <source>
        <dbReference type="SAM" id="MobiDB-lite"/>
    </source>
</evidence>
<feature type="region of interest" description="Disordered" evidence="1">
    <location>
        <begin position="323"/>
        <end position="402"/>
    </location>
</feature>
<accession>A0ABR4N6D0</accession>
<feature type="transmembrane region" description="Helical" evidence="2">
    <location>
        <begin position="133"/>
        <end position="154"/>
    </location>
</feature>
<evidence type="ECO:0000313" key="3">
    <source>
        <dbReference type="EMBL" id="KAL2915028.1"/>
    </source>
</evidence>
<evidence type="ECO:0000256" key="2">
    <source>
        <dbReference type="SAM" id="Phobius"/>
    </source>
</evidence>
<proteinExistence type="predicted"/>
<keyword evidence="2" id="KW-0472">Membrane</keyword>